<keyword evidence="1" id="KW-0732">Signal</keyword>
<evidence type="ECO:0000256" key="1">
    <source>
        <dbReference type="SAM" id="SignalP"/>
    </source>
</evidence>
<evidence type="ECO:0000313" key="2">
    <source>
        <dbReference type="EMBL" id="SFE96613.1"/>
    </source>
</evidence>
<keyword evidence="3" id="KW-1185">Reference proteome</keyword>
<accession>A0A1I2EV57</accession>
<proteinExistence type="predicted"/>
<gene>
    <name evidence="2" type="ORF">SAMN04488541_101154</name>
</gene>
<dbReference type="NCBIfam" id="TIGR03806">
    <property type="entry name" value="chp_HNE_0200"/>
    <property type="match status" value="1"/>
</dbReference>
<reference evidence="2 3" key="1">
    <citation type="submission" date="2016-10" db="EMBL/GenBank/DDBJ databases">
        <authorList>
            <person name="de Groot N.N."/>
        </authorList>
    </citation>
    <scope>NUCLEOTIDE SEQUENCE [LARGE SCALE GENOMIC DNA]</scope>
    <source>
        <strain>GEY</strain>
        <strain evidence="3">DSM 9560</strain>
    </source>
</reference>
<dbReference type="AlphaFoldDB" id="A0A1I2EV57"/>
<dbReference type="STRING" id="1003.SAMN04488541_101154"/>
<name>A0A1I2EV57_9BACT</name>
<protein>
    <submittedName>
        <fullName evidence="2">Uncharacterized protein</fullName>
    </submittedName>
</protein>
<evidence type="ECO:0000313" key="3">
    <source>
        <dbReference type="Proteomes" id="UP000199513"/>
    </source>
</evidence>
<organism evidence="2 3">
    <name type="scientific">Thermoflexibacter ruber</name>
    <dbReference type="NCBI Taxonomy" id="1003"/>
    <lineage>
        <taxon>Bacteria</taxon>
        <taxon>Pseudomonadati</taxon>
        <taxon>Bacteroidota</taxon>
        <taxon>Cytophagia</taxon>
        <taxon>Cytophagales</taxon>
        <taxon>Thermoflexibacteraceae</taxon>
        <taxon>Thermoflexibacter</taxon>
    </lineage>
</organism>
<feature type="chain" id="PRO_5011646938" evidence="1">
    <location>
        <begin position="25"/>
        <end position="349"/>
    </location>
</feature>
<dbReference type="EMBL" id="FONY01000011">
    <property type="protein sequence ID" value="SFE96613.1"/>
    <property type="molecule type" value="Genomic_DNA"/>
</dbReference>
<sequence length="349" mass="39500">MKYRKIIFLASCVVFMLTAFKVQKNTKEVAVKEKLSDYGFFAGKLADLNPSEGVIPYQLNTPLFSDYAEKQRFIKLPSGTTAQFHAIETFQFPKGTVLIKNFYYPFDVRDKSKGRRILETRLLIHQEEGWVALPYIWNEEQTEAYLDVAGDTKEVSWKDEKGKKQVLQYTIPNVNQCKGCHLKDGKMTPIGLVARQLNGNFPYKEGEENQLLKWKKLGILENLPELSQVSQVPVWADANSGDLNSRARAWLDINCAFCHNPKGAASTSGLFLEYNQDNATALGIFKNPVAAGKGSGNRQFDIVPAQPDKSILVYRIESNDPSEMMPEIGRKVVHKEGVALIKEWIKQMK</sequence>
<dbReference type="Proteomes" id="UP000199513">
    <property type="component" value="Unassembled WGS sequence"/>
</dbReference>
<dbReference type="RefSeq" id="WP_091542823.1">
    <property type="nucleotide sequence ID" value="NZ_FONY01000011.1"/>
</dbReference>
<dbReference type="OrthoDB" id="338827at2"/>
<dbReference type="InterPro" id="IPR022269">
    <property type="entry name" value="SO_2930-like_C"/>
</dbReference>
<feature type="signal peptide" evidence="1">
    <location>
        <begin position="1"/>
        <end position="24"/>
    </location>
</feature>